<dbReference type="PRINTS" id="PR00420">
    <property type="entry name" value="RNGMNOXGNASE"/>
</dbReference>
<dbReference type="GO" id="GO:0004497">
    <property type="term" value="F:monooxygenase activity"/>
    <property type="evidence" value="ECO:0007669"/>
    <property type="project" value="UniProtKB-KW"/>
</dbReference>
<feature type="domain" description="FAD-binding" evidence="8">
    <location>
        <begin position="350"/>
        <end position="381"/>
    </location>
</feature>
<dbReference type="Pfam" id="PF13450">
    <property type="entry name" value="NAD_binding_8"/>
    <property type="match status" value="1"/>
</dbReference>
<organism evidence="9 10">
    <name type="scientific">Seminavis robusta</name>
    <dbReference type="NCBI Taxonomy" id="568900"/>
    <lineage>
        <taxon>Eukaryota</taxon>
        <taxon>Sar</taxon>
        <taxon>Stramenopiles</taxon>
        <taxon>Ochrophyta</taxon>
        <taxon>Bacillariophyta</taxon>
        <taxon>Bacillariophyceae</taxon>
        <taxon>Bacillariophycidae</taxon>
        <taxon>Naviculales</taxon>
        <taxon>Naviculaceae</taxon>
        <taxon>Seminavis</taxon>
    </lineage>
</organism>
<name>A0A9N8H6Q5_9STRA</name>
<dbReference type="PANTHER" id="PTHR46972">
    <property type="entry name" value="MONOOXYGENASE ASQM-RELATED"/>
    <property type="match status" value="1"/>
</dbReference>
<keyword evidence="4" id="KW-0503">Monooxygenase</keyword>
<reference evidence="9" key="1">
    <citation type="submission" date="2020-06" db="EMBL/GenBank/DDBJ databases">
        <authorList>
            <consortium name="Plant Systems Biology data submission"/>
        </authorList>
    </citation>
    <scope>NUCLEOTIDE SEQUENCE</scope>
    <source>
        <strain evidence="9">D6</strain>
    </source>
</reference>
<dbReference type="InterPro" id="IPR036188">
    <property type="entry name" value="FAD/NAD-bd_sf"/>
</dbReference>
<dbReference type="InterPro" id="IPR036770">
    <property type="entry name" value="Ankyrin_rpt-contain_sf"/>
</dbReference>
<dbReference type="PANTHER" id="PTHR46972:SF1">
    <property type="entry name" value="FAD DEPENDENT OXIDOREDUCTASE DOMAIN-CONTAINING PROTEIN"/>
    <property type="match status" value="1"/>
</dbReference>
<evidence type="ECO:0000313" key="10">
    <source>
        <dbReference type="Proteomes" id="UP001153069"/>
    </source>
</evidence>
<dbReference type="Gene3D" id="1.25.40.20">
    <property type="entry name" value="Ankyrin repeat-containing domain"/>
    <property type="match status" value="1"/>
</dbReference>
<proteinExistence type="predicted"/>
<dbReference type="AlphaFoldDB" id="A0A9N8H6Q5"/>
<dbReference type="PROSITE" id="PS50088">
    <property type="entry name" value="ANK_REPEAT"/>
    <property type="match status" value="1"/>
</dbReference>
<dbReference type="EMBL" id="CAICTM010000153">
    <property type="protein sequence ID" value="CAB9503051.1"/>
    <property type="molecule type" value="Genomic_DNA"/>
</dbReference>
<evidence type="ECO:0000313" key="9">
    <source>
        <dbReference type="EMBL" id="CAB9503051.1"/>
    </source>
</evidence>
<protein>
    <submittedName>
        <fullName evidence="9">FAD binding domain-containing protein</fullName>
    </submittedName>
</protein>
<evidence type="ECO:0000256" key="5">
    <source>
        <dbReference type="PROSITE-ProRule" id="PRU00023"/>
    </source>
</evidence>
<keyword evidence="7" id="KW-1133">Transmembrane helix</keyword>
<dbReference type="SUPFAM" id="SSF51905">
    <property type="entry name" value="FAD/NAD(P)-binding domain"/>
    <property type="match status" value="1"/>
</dbReference>
<sequence>MTRSGKKQQQKRLDPDASIAIVGCGIAGLSAAISLVQAGFTNVHIYERDADPTTRREGFGMTLTYNPKGPLHHCGILEQVAQQDCPSRCHYIFDPSGKVLGYFGNAFLPSRGFGQRGNMRIPRQTLQKIMTERLLQLIKDQQQQHNNDTIITSGIHWNQCLCSIQQLEAKGKVQIEFRHQQERQEQIITQQSTTTIVVDSDLVIAADGVRSSVVSMLAPHCQPRPLNVRIVLGIAKGCHHPLLTERGFYTIGDGKHRLFTMPYEGDRFASTERRIMWQLSYRFNENSHVDETCSNSQSPQVLLETVMEKCSQWHEPVPALLKATPLETVWGTSLMDRDPMALKEAFQSFPRVVVVGDALHAMSPFKGQGANQALLDGPLVADWLQRARVDAAVRGIWREAVARTDKVVQSSREAAEFWHSAACTQQQQDLCKFAGVKEDACSTFLETLSRRHITAHLSSELDSSIRSIIEELGVGTGSDVLNRAQEQDGQSGLQEEIMGLADRGSTAELRNVSLSQPAAVQSARDTQGRSALHLAARSGHYQTCRWLLTEALVDPWTLDSMGRSPLDEATDPRVKSLLQKGMQNGTTS</sequence>
<dbReference type="GO" id="GO:0071949">
    <property type="term" value="F:FAD binding"/>
    <property type="evidence" value="ECO:0007669"/>
    <property type="project" value="InterPro"/>
</dbReference>
<feature type="region of interest" description="Disordered" evidence="6">
    <location>
        <begin position="563"/>
        <end position="588"/>
    </location>
</feature>
<dbReference type="Gene3D" id="3.50.50.60">
    <property type="entry name" value="FAD/NAD(P)-binding domain"/>
    <property type="match status" value="1"/>
</dbReference>
<dbReference type="Pfam" id="PF12796">
    <property type="entry name" value="Ank_2"/>
    <property type="match status" value="1"/>
</dbReference>
<keyword evidence="10" id="KW-1185">Reference proteome</keyword>
<keyword evidence="3" id="KW-0560">Oxidoreductase</keyword>
<evidence type="ECO:0000256" key="2">
    <source>
        <dbReference type="ARBA" id="ARBA00022827"/>
    </source>
</evidence>
<gene>
    <name evidence="9" type="ORF">SEMRO_154_G070200.1</name>
</gene>
<keyword evidence="7" id="KW-0472">Membrane</keyword>
<dbReference type="Pfam" id="PF01494">
    <property type="entry name" value="FAD_binding_3"/>
    <property type="match status" value="1"/>
</dbReference>
<dbReference type="SUPFAM" id="SSF48403">
    <property type="entry name" value="Ankyrin repeat"/>
    <property type="match status" value="1"/>
</dbReference>
<evidence type="ECO:0000259" key="8">
    <source>
        <dbReference type="Pfam" id="PF01494"/>
    </source>
</evidence>
<dbReference type="PROSITE" id="PS50297">
    <property type="entry name" value="ANK_REP_REGION"/>
    <property type="match status" value="1"/>
</dbReference>
<evidence type="ECO:0000256" key="6">
    <source>
        <dbReference type="SAM" id="MobiDB-lite"/>
    </source>
</evidence>
<keyword evidence="2" id="KW-0274">FAD</keyword>
<accession>A0A9N8H6Q5</accession>
<dbReference type="OrthoDB" id="655030at2759"/>
<feature type="repeat" description="ANK" evidence="5">
    <location>
        <begin position="527"/>
        <end position="548"/>
    </location>
</feature>
<keyword evidence="5" id="KW-0040">ANK repeat</keyword>
<evidence type="ECO:0000256" key="1">
    <source>
        <dbReference type="ARBA" id="ARBA00022630"/>
    </source>
</evidence>
<evidence type="ECO:0000256" key="4">
    <source>
        <dbReference type="ARBA" id="ARBA00023033"/>
    </source>
</evidence>
<keyword evidence="7" id="KW-0812">Transmembrane</keyword>
<dbReference type="InterPro" id="IPR002938">
    <property type="entry name" value="FAD-bd"/>
</dbReference>
<dbReference type="InterPro" id="IPR002110">
    <property type="entry name" value="Ankyrin_rpt"/>
</dbReference>
<feature type="transmembrane region" description="Helical" evidence="7">
    <location>
        <begin position="20"/>
        <end position="40"/>
    </location>
</feature>
<dbReference type="Proteomes" id="UP001153069">
    <property type="component" value="Unassembled WGS sequence"/>
</dbReference>
<evidence type="ECO:0000256" key="3">
    <source>
        <dbReference type="ARBA" id="ARBA00023002"/>
    </source>
</evidence>
<comment type="caution">
    <text evidence="9">The sequence shown here is derived from an EMBL/GenBank/DDBJ whole genome shotgun (WGS) entry which is preliminary data.</text>
</comment>
<keyword evidence="1" id="KW-0285">Flavoprotein</keyword>
<evidence type="ECO:0000256" key="7">
    <source>
        <dbReference type="SAM" id="Phobius"/>
    </source>
</evidence>